<dbReference type="GO" id="GO:0061630">
    <property type="term" value="F:ubiquitin protein ligase activity"/>
    <property type="evidence" value="ECO:0007669"/>
    <property type="project" value="TreeGrafter"/>
</dbReference>
<organism evidence="3 4">
    <name type="scientific">Adineta ricciae</name>
    <name type="common">Rotifer</name>
    <dbReference type="NCBI Taxonomy" id="249248"/>
    <lineage>
        <taxon>Eukaryota</taxon>
        <taxon>Metazoa</taxon>
        <taxon>Spiralia</taxon>
        <taxon>Gnathifera</taxon>
        <taxon>Rotifera</taxon>
        <taxon>Eurotatoria</taxon>
        <taxon>Bdelloidea</taxon>
        <taxon>Adinetida</taxon>
        <taxon>Adinetidae</taxon>
        <taxon>Adineta</taxon>
    </lineage>
</organism>
<dbReference type="Gene3D" id="3.30.40.10">
    <property type="entry name" value="Zinc/RING finger domain, C3HC4 (zinc finger)"/>
    <property type="match status" value="1"/>
</dbReference>
<dbReference type="PROSITE" id="PS50157">
    <property type="entry name" value="ZINC_FINGER_C2H2_2"/>
    <property type="match status" value="1"/>
</dbReference>
<protein>
    <recommendedName>
        <fullName evidence="2">C2H2-type domain-containing protein</fullName>
    </recommendedName>
</protein>
<evidence type="ECO:0000259" key="2">
    <source>
        <dbReference type="PROSITE" id="PS50157"/>
    </source>
</evidence>
<dbReference type="InterPro" id="IPR013083">
    <property type="entry name" value="Znf_RING/FYVE/PHD"/>
</dbReference>
<dbReference type="InterPro" id="IPR013087">
    <property type="entry name" value="Znf_C2H2_type"/>
</dbReference>
<sequence length="272" mass="30979">MLLDDILSVEGQRSLSRVTCSISNISISLGHDIFQNPVSLACEHCFCRRCVNGTRKPLSPATGDLTVIPNGERSAPTSRLVYKPTHFEKDVCFVCAMCRAESFGFYECKDLQSDLETLEAPCTNCNKSLVLCELRRHSEKCVPPKKTVNAAAIKRAITSDFLKQLSAPQAKALEKARSGQNRSTFQCPYCERANFTIEHMCRHIEKHHLDENPRRVCPVCSSMPWGNQYQQSSNVYEHLLQRHRFDYSTYVKYDQDEEAMMAEAIEKSMMQH</sequence>
<feature type="domain" description="C2H2-type" evidence="2">
    <location>
        <begin position="185"/>
        <end position="213"/>
    </location>
</feature>
<dbReference type="PANTHER" id="PTHR46016">
    <property type="entry name" value="ZINC FINGER, RING/FYVE/PHD-TYPE"/>
    <property type="match status" value="1"/>
</dbReference>
<dbReference type="OrthoDB" id="6270329at2759"/>
<dbReference type="Gene3D" id="3.30.160.60">
    <property type="entry name" value="Classic Zinc Finger"/>
    <property type="match status" value="1"/>
</dbReference>
<proteinExistence type="predicted"/>
<name>A0A814NB02_ADIRI</name>
<accession>A0A814NB02</accession>
<dbReference type="AlphaFoldDB" id="A0A814NB02"/>
<dbReference type="EMBL" id="CAJNOJ010000093">
    <property type="protein sequence ID" value="CAF1089527.1"/>
    <property type="molecule type" value="Genomic_DNA"/>
</dbReference>
<evidence type="ECO:0000313" key="4">
    <source>
        <dbReference type="Proteomes" id="UP000663852"/>
    </source>
</evidence>
<dbReference type="SUPFAM" id="SSF57850">
    <property type="entry name" value="RING/U-box"/>
    <property type="match status" value="1"/>
</dbReference>
<dbReference type="InterPro" id="IPR051438">
    <property type="entry name" value="RNF_E3_ubiq-protein_ligase"/>
</dbReference>
<dbReference type="GO" id="GO:0006511">
    <property type="term" value="P:ubiquitin-dependent protein catabolic process"/>
    <property type="evidence" value="ECO:0007669"/>
    <property type="project" value="TreeGrafter"/>
</dbReference>
<gene>
    <name evidence="3" type="ORF">EDS130_LOCUS19401</name>
</gene>
<evidence type="ECO:0000256" key="1">
    <source>
        <dbReference type="PROSITE-ProRule" id="PRU00042"/>
    </source>
</evidence>
<keyword evidence="1" id="KW-0479">Metal-binding</keyword>
<dbReference type="InterPro" id="IPR008598">
    <property type="entry name" value="Di19_Zn-bd"/>
</dbReference>
<dbReference type="Proteomes" id="UP000663852">
    <property type="component" value="Unassembled WGS sequence"/>
</dbReference>
<dbReference type="PANTHER" id="PTHR46016:SF1">
    <property type="entry name" value="RING-TYPE DOMAIN-CONTAINING PROTEIN"/>
    <property type="match status" value="1"/>
</dbReference>
<comment type="caution">
    <text evidence="3">The sequence shown here is derived from an EMBL/GenBank/DDBJ whole genome shotgun (WGS) entry which is preliminary data.</text>
</comment>
<dbReference type="Pfam" id="PF05605">
    <property type="entry name" value="zf-Di19"/>
    <property type="match status" value="1"/>
</dbReference>
<evidence type="ECO:0000313" key="3">
    <source>
        <dbReference type="EMBL" id="CAF1089527.1"/>
    </source>
</evidence>
<keyword evidence="1" id="KW-0862">Zinc</keyword>
<dbReference type="GO" id="GO:0008270">
    <property type="term" value="F:zinc ion binding"/>
    <property type="evidence" value="ECO:0007669"/>
    <property type="project" value="UniProtKB-KW"/>
</dbReference>
<keyword evidence="1" id="KW-0863">Zinc-finger</keyword>
<reference evidence="3" key="1">
    <citation type="submission" date="2021-02" db="EMBL/GenBank/DDBJ databases">
        <authorList>
            <person name="Nowell W R."/>
        </authorList>
    </citation>
    <scope>NUCLEOTIDE SEQUENCE</scope>
</reference>
<dbReference type="GO" id="GO:0000209">
    <property type="term" value="P:protein polyubiquitination"/>
    <property type="evidence" value="ECO:0007669"/>
    <property type="project" value="TreeGrafter"/>
</dbReference>